<dbReference type="AlphaFoldDB" id="A0AAD6Q031"/>
<dbReference type="EMBL" id="JAQIZT010000014">
    <property type="protein sequence ID" value="KAJ6972173.1"/>
    <property type="molecule type" value="Genomic_DNA"/>
</dbReference>
<gene>
    <name evidence="1" type="ORF">NC653_032682</name>
</gene>
<organism evidence="1 2">
    <name type="scientific">Populus alba x Populus x berolinensis</name>
    <dbReference type="NCBI Taxonomy" id="444605"/>
    <lineage>
        <taxon>Eukaryota</taxon>
        <taxon>Viridiplantae</taxon>
        <taxon>Streptophyta</taxon>
        <taxon>Embryophyta</taxon>
        <taxon>Tracheophyta</taxon>
        <taxon>Spermatophyta</taxon>
        <taxon>Magnoliopsida</taxon>
        <taxon>eudicotyledons</taxon>
        <taxon>Gunneridae</taxon>
        <taxon>Pentapetalae</taxon>
        <taxon>rosids</taxon>
        <taxon>fabids</taxon>
        <taxon>Malpighiales</taxon>
        <taxon>Salicaceae</taxon>
        <taxon>Saliceae</taxon>
        <taxon>Populus</taxon>
    </lineage>
</organism>
<evidence type="ECO:0008006" key="3">
    <source>
        <dbReference type="Google" id="ProtNLM"/>
    </source>
</evidence>
<evidence type="ECO:0000313" key="1">
    <source>
        <dbReference type="EMBL" id="KAJ6972173.1"/>
    </source>
</evidence>
<comment type="caution">
    <text evidence="1">The sequence shown here is derived from an EMBL/GenBank/DDBJ whole genome shotgun (WGS) entry which is preliminary data.</text>
</comment>
<proteinExistence type="predicted"/>
<keyword evidence="2" id="KW-1185">Reference proteome</keyword>
<accession>A0AAD6Q031</accession>
<sequence>MEGTKPKGKNRLFTLHVLRDHPLAKEREQKEFLRLRSDTMGILGGGSTAAASTVKAIHSLTGDSQRAIDFADCSSHELKEVILVGWAYPPMERMKLSVDGCGKGNPGVAGAVWAVVTGLELAWPVVLRRLILEMDSDNFFPFVELEAEHRKK</sequence>
<protein>
    <recommendedName>
        <fullName evidence="3">RNase H type-1 domain-containing protein</fullName>
    </recommendedName>
</protein>
<evidence type="ECO:0000313" key="2">
    <source>
        <dbReference type="Proteomes" id="UP001164929"/>
    </source>
</evidence>
<reference evidence="1" key="1">
    <citation type="journal article" date="2023" name="Mol. Ecol. Resour.">
        <title>Chromosome-level genome assembly of a triploid poplar Populus alba 'Berolinensis'.</title>
        <authorList>
            <person name="Chen S."/>
            <person name="Yu Y."/>
            <person name="Wang X."/>
            <person name="Wang S."/>
            <person name="Zhang T."/>
            <person name="Zhou Y."/>
            <person name="He R."/>
            <person name="Meng N."/>
            <person name="Wang Y."/>
            <person name="Liu W."/>
            <person name="Liu Z."/>
            <person name="Liu J."/>
            <person name="Guo Q."/>
            <person name="Huang H."/>
            <person name="Sederoff R.R."/>
            <person name="Wang G."/>
            <person name="Qu G."/>
            <person name="Chen S."/>
        </authorList>
    </citation>
    <scope>NUCLEOTIDE SEQUENCE</scope>
    <source>
        <strain evidence="1">SC-2020</strain>
    </source>
</reference>
<dbReference type="Proteomes" id="UP001164929">
    <property type="component" value="Chromosome 14"/>
</dbReference>
<name>A0AAD6Q031_9ROSI</name>